<dbReference type="Gene3D" id="3.40.50.300">
    <property type="entry name" value="P-loop containing nucleotide triphosphate hydrolases"/>
    <property type="match status" value="1"/>
</dbReference>
<proteinExistence type="predicted"/>
<dbReference type="EMBL" id="QUMQ01000001">
    <property type="protein sequence ID" value="REF94170.1"/>
    <property type="molecule type" value="Genomic_DNA"/>
</dbReference>
<dbReference type="InterPro" id="IPR027417">
    <property type="entry name" value="P-loop_NTPase"/>
</dbReference>
<dbReference type="PANTHER" id="PTHR47691:SF3">
    <property type="entry name" value="HTH-TYPE TRANSCRIPTIONAL REGULATOR RV0890C-RELATED"/>
    <property type="match status" value="1"/>
</dbReference>
<dbReference type="OrthoDB" id="7628974at2"/>
<name>A0A3D9ZKF4_9ACTN</name>
<feature type="domain" description="ORC1/DEAH AAA+ ATPase" evidence="1">
    <location>
        <begin position="131"/>
        <end position="229"/>
    </location>
</feature>
<protein>
    <submittedName>
        <fullName evidence="2">NB-ARC domain-containing protein</fullName>
    </submittedName>
</protein>
<evidence type="ECO:0000313" key="2">
    <source>
        <dbReference type="EMBL" id="REF94170.1"/>
    </source>
</evidence>
<evidence type="ECO:0000313" key="3">
    <source>
        <dbReference type="Proteomes" id="UP000256913"/>
    </source>
</evidence>
<dbReference type="AlphaFoldDB" id="A0A3D9ZKF4"/>
<evidence type="ECO:0000259" key="1">
    <source>
        <dbReference type="Pfam" id="PF13401"/>
    </source>
</evidence>
<dbReference type="Proteomes" id="UP000256913">
    <property type="component" value="Unassembled WGS sequence"/>
</dbReference>
<organism evidence="2 3">
    <name type="scientific">Asanoa ferruginea</name>
    <dbReference type="NCBI Taxonomy" id="53367"/>
    <lineage>
        <taxon>Bacteria</taxon>
        <taxon>Bacillati</taxon>
        <taxon>Actinomycetota</taxon>
        <taxon>Actinomycetes</taxon>
        <taxon>Micromonosporales</taxon>
        <taxon>Micromonosporaceae</taxon>
        <taxon>Asanoa</taxon>
    </lineage>
</organism>
<dbReference type="InterPro" id="IPR049945">
    <property type="entry name" value="AAA_22"/>
</dbReference>
<dbReference type="PANTHER" id="PTHR47691">
    <property type="entry name" value="REGULATOR-RELATED"/>
    <property type="match status" value="1"/>
</dbReference>
<gene>
    <name evidence="2" type="ORF">DFJ67_0084</name>
</gene>
<sequence length="426" mass="44683">MTAEPDPARATSVGGFVQELRLLKIWAGDPPLRRLSRDSGLARSTLGDLLSPRRDRLPSLDLVLRYVGVCGVTGERAAAWRSAWREVHARDGAGSAAAAERAVVPRQLPGGPAHLVGRDRELALLDRLADEPGAVVVTGMPGVGKTALATAWARQAARDHPNGQLYVNLRGVDPARAPLDPGAVLHGFLVALDVPPWRIPPETDARAAVYRSVLASRRVLVVLDNAASVEQVRPLLPASSTCLVTSRVQLDGLVVGEGARPLPLDVLTSAAAGLLLSQRLGAGPAAARRVGAGPAAARLVDRCAGLPLALTAAAARLAQQPWLSAAALAAELRAAPLDALSTDDPATNLRTSFFLSYRRLTDGAQRLFRLLGTGPEPVIGGAAGRELVRAQLVTGRSPALHPLLRCYAAELARSVEDRPAPVLHVA</sequence>
<dbReference type="RefSeq" id="WP_116066033.1">
    <property type="nucleotide sequence ID" value="NZ_BONB01000027.1"/>
</dbReference>
<dbReference type="PRINTS" id="PR00364">
    <property type="entry name" value="DISEASERSIST"/>
</dbReference>
<dbReference type="Pfam" id="PF13401">
    <property type="entry name" value="AAA_22"/>
    <property type="match status" value="1"/>
</dbReference>
<dbReference type="SUPFAM" id="SSF52540">
    <property type="entry name" value="P-loop containing nucleoside triphosphate hydrolases"/>
    <property type="match status" value="1"/>
</dbReference>
<accession>A0A3D9ZKF4</accession>
<comment type="caution">
    <text evidence="2">The sequence shown here is derived from an EMBL/GenBank/DDBJ whole genome shotgun (WGS) entry which is preliminary data.</text>
</comment>
<reference evidence="2 3" key="1">
    <citation type="submission" date="2018-08" db="EMBL/GenBank/DDBJ databases">
        <title>Sequencing the genomes of 1000 actinobacteria strains.</title>
        <authorList>
            <person name="Klenk H.-P."/>
        </authorList>
    </citation>
    <scope>NUCLEOTIDE SEQUENCE [LARGE SCALE GENOMIC DNA]</scope>
    <source>
        <strain evidence="2 3">DSM 44099</strain>
    </source>
</reference>
<keyword evidence="3" id="KW-1185">Reference proteome</keyword>